<dbReference type="RefSeq" id="WP_106139196.1">
    <property type="nucleotide sequence ID" value="NZ_PVTE01000015.1"/>
</dbReference>
<reference evidence="2 3" key="1">
    <citation type="submission" date="2018-03" db="EMBL/GenBank/DDBJ databases">
        <title>Genomic Encyclopedia of Archaeal and Bacterial Type Strains, Phase II (KMG-II): from individual species to whole genera.</title>
        <authorList>
            <person name="Goeker M."/>
        </authorList>
    </citation>
    <scope>NUCLEOTIDE SEQUENCE [LARGE SCALE GENOMIC DNA]</scope>
    <source>
        <strain evidence="2 3">DSM 28354</strain>
    </source>
</reference>
<comment type="caution">
    <text evidence="2">The sequence shown here is derived from an EMBL/GenBank/DDBJ whole genome shotgun (WGS) entry which is preliminary data.</text>
</comment>
<accession>A0A2T0SNT2</accession>
<name>A0A2T0SNT2_9BACT</name>
<feature type="compositionally biased region" description="Basic and acidic residues" evidence="1">
    <location>
        <begin position="542"/>
        <end position="551"/>
    </location>
</feature>
<feature type="region of interest" description="Disordered" evidence="1">
    <location>
        <begin position="542"/>
        <end position="588"/>
    </location>
</feature>
<proteinExistence type="predicted"/>
<dbReference type="AlphaFoldDB" id="A0A2T0SNT2"/>
<dbReference type="SUPFAM" id="SSF56731">
    <property type="entry name" value="DNA primase core"/>
    <property type="match status" value="1"/>
</dbReference>
<evidence type="ECO:0000313" key="3">
    <source>
        <dbReference type="Proteomes" id="UP000238375"/>
    </source>
</evidence>
<dbReference type="EMBL" id="PVTE01000015">
    <property type="protein sequence ID" value="PRY35061.1"/>
    <property type="molecule type" value="Genomic_DNA"/>
</dbReference>
<dbReference type="Pfam" id="PF13155">
    <property type="entry name" value="Toprim_2"/>
    <property type="match status" value="1"/>
</dbReference>
<organism evidence="2 3">
    <name type="scientific">Spirosoma oryzae</name>
    <dbReference type="NCBI Taxonomy" id="1469603"/>
    <lineage>
        <taxon>Bacteria</taxon>
        <taxon>Pseudomonadati</taxon>
        <taxon>Bacteroidota</taxon>
        <taxon>Cytophagia</taxon>
        <taxon>Cytophagales</taxon>
        <taxon>Cytophagaceae</taxon>
        <taxon>Spirosoma</taxon>
    </lineage>
</organism>
<sequence>MTKFDELKERFPNLIPVQELRSNVSIVELAVQYGYELQRHKGQSRPVLEHSAYNDTIIIKNPKDPAQQVYQRAGDFADSGTIIDFIRNRLSTVFVMFNRPGDNEFKNITSVLYDYLRVDPNMVAKNRAVTAALADTGTKQQFAKELFDLRPLAPDNYLTKRNIAPETIARPEFANKVVAQVAYLNPATGHTDDYLTAKEHPERNYLKFTNVAFPYYNGLSPEVTGLELRNEKLKLHAPGSDRYSSVFVSNAPTKAQHFVVMESAIDALSHQQLRAIRGDNAFDSVYFSIGGQLTNQQVNTVTRYIGSFPKAENYSINLSFDNDTKGHRYDLQFVQQLVAAKFPMSPTVGNSHRISYVLPEDQAYRPIRDELLSKAEYFNQNVRAQIGRTDGDALGQKELQSQQIFIGFNAGQTTINIPESCAALLMVTRSLLELTGLDERIKISKSVGKDYNEDLTREIQQTGKYRYSITDETGQTLYDGNSANTLSRQMNHLKHQAESEGSTKSYTVNERQPFGFTKPQVELSIEAGKVIKATQKPEFHQQVLNERKEQKSVTTALPEKIALNPEDKPQVGKVPQPGDDNSLKPKRR</sequence>
<dbReference type="Gene3D" id="3.40.1360.10">
    <property type="match status" value="1"/>
</dbReference>
<dbReference type="Proteomes" id="UP000238375">
    <property type="component" value="Unassembled WGS sequence"/>
</dbReference>
<keyword evidence="3" id="KW-1185">Reference proteome</keyword>
<protein>
    <submittedName>
        <fullName evidence="2">Toprim domain-containing protein</fullName>
    </submittedName>
</protein>
<dbReference type="OrthoDB" id="1032058at2"/>
<evidence type="ECO:0000313" key="2">
    <source>
        <dbReference type="EMBL" id="PRY35061.1"/>
    </source>
</evidence>
<evidence type="ECO:0000256" key="1">
    <source>
        <dbReference type="SAM" id="MobiDB-lite"/>
    </source>
</evidence>
<gene>
    <name evidence="2" type="ORF">CLV58_115144</name>
</gene>